<proteinExistence type="predicted"/>
<gene>
    <name evidence="2" type="ORF">P7H46_00195</name>
</gene>
<dbReference type="InterPro" id="IPR038536">
    <property type="entry name" value="Alkyl/aryl-sulf_dimr_sf"/>
</dbReference>
<dbReference type="SUPFAM" id="SSF56281">
    <property type="entry name" value="Metallo-hydrolase/oxidoreductase"/>
    <property type="match status" value="1"/>
</dbReference>
<dbReference type="InterPro" id="IPR052195">
    <property type="entry name" value="Bact_Alkyl/Aryl-Sulfatase"/>
</dbReference>
<dbReference type="InterPro" id="IPR036866">
    <property type="entry name" value="RibonucZ/Hydroxyglut_hydro"/>
</dbReference>
<dbReference type="SMART" id="SM00849">
    <property type="entry name" value="Lactamase_B"/>
    <property type="match status" value="1"/>
</dbReference>
<dbReference type="EMBL" id="JARQAZ010000001">
    <property type="protein sequence ID" value="MDT2769253.1"/>
    <property type="molecule type" value="Genomic_DNA"/>
</dbReference>
<evidence type="ECO:0000313" key="3">
    <source>
        <dbReference type="Proteomes" id="UP001269061"/>
    </source>
</evidence>
<evidence type="ECO:0000313" key="2">
    <source>
        <dbReference type="EMBL" id="MDT2769253.1"/>
    </source>
</evidence>
<dbReference type="InterPro" id="IPR029228">
    <property type="entry name" value="Alkyl_sulf_dimr"/>
</dbReference>
<dbReference type="RefSeq" id="WP_311815080.1">
    <property type="nucleotide sequence ID" value="NZ_JARQAZ010000001.1"/>
</dbReference>
<dbReference type="InterPro" id="IPR044097">
    <property type="entry name" value="Bds1/SdsA1_MBL-fold"/>
</dbReference>
<dbReference type="InterPro" id="IPR001279">
    <property type="entry name" value="Metallo-B-lactamas"/>
</dbReference>
<dbReference type="PANTHER" id="PTHR43223:SF1">
    <property type="entry name" value="ALKYL_ARYL-SULFATASE BDS1"/>
    <property type="match status" value="1"/>
</dbReference>
<evidence type="ECO:0000259" key="1">
    <source>
        <dbReference type="SMART" id="SM00849"/>
    </source>
</evidence>
<reference evidence="2 3" key="1">
    <citation type="submission" date="2023-03" db="EMBL/GenBank/DDBJ databases">
        <authorList>
            <person name="Shen W."/>
            <person name="Cai J."/>
        </authorList>
    </citation>
    <scope>NUCLEOTIDE SEQUENCE [LARGE SCALE GENOMIC DNA]</scope>
    <source>
        <strain evidence="2 3">Y59</strain>
    </source>
</reference>
<accession>A0ABU3FDY3</accession>
<name>A0ABU3FDY3_9ENTE</name>
<feature type="domain" description="Metallo-beta-lactamase" evidence="1">
    <location>
        <begin position="98"/>
        <end position="326"/>
    </location>
</feature>
<keyword evidence="3" id="KW-1185">Reference proteome</keyword>
<dbReference type="Gene3D" id="3.60.15.30">
    <property type="entry name" value="Metallo-beta-lactamase domain"/>
    <property type="match status" value="1"/>
</dbReference>
<dbReference type="Gene3D" id="1.25.40.880">
    <property type="entry name" value="Alkyl sulfatase, dimerisation domain"/>
    <property type="match status" value="1"/>
</dbReference>
<comment type="caution">
    <text evidence="2">The sequence shown here is derived from an EMBL/GenBank/DDBJ whole genome shotgun (WGS) entry which is preliminary data.</text>
</comment>
<dbReference type="Proteomes" id="UP001269061">
    <property type="component" value="Unassembled WGS sequence"/>
</dbReference>
<dbReference type="CDD" id="cd07710">
    <property type="entry name" value="arylsulfatase_Sdsa1-like_MBL-fold"/>
    <property type="match status" value="1"/>
</dbReference>
<protein>
    <submittedName>
        <fullName evidence="2">Alkyl sulfatase dimerization domain-containing protein</fullName>
    </submittedName>
</protein>
<sequence length="644" mass="73203">MEKASDFTRQKNQQVQTELPFEKNQELALAKQNCVAPFNELEIKQDGKVIWSQQAYDFLEKECPACANPSLWENARCNHQTGLFRVTDKIFQLRGFDMANLTLVLTPKNTWLVFDTLMSIECSRAAIEFANRWFAENDYPSVDQHLAGIIISHSHVDHFGGIRGLFPDFTLDPTVPIYAPTGFTEAAIAENLMVGKAMGRRAEYQYGASLEKAADGALSIGIGQGQSLGTISFELPTKEITTNQTLSIDGLSLVFQLTPGTEAPAEMNTFIPEYEALWMAENCTCTMHNLYTLRGAQVRDATAWAKYLLEARHLFGPQAKVLFHAHTWPRYATEEDPECINEYLINQARMYKGIHDQTLAAINQGYTENEVEQQLHLPKDLTEKWYLRPYYGTISHNSKAVYQKYMGWYDSNPVNLQPLPPKEEAKNFVRYMGGAAAILTKANEDYQKGAYRLVAKVTNLIVFADPENQKARQLCQKALTQLGYQAESGTWRNEYLTGALELAQGTNTDPNRYTSSPTDLIKHLSGEMVLNYLSLLTIPSEKHLCGTIIFEDDWTFEQGRYLQQATCYYLDYWQGILTYYPVDLNEPTAGEAFYQGKRLTFMNQLLELTRVNCRNGTKYLNSTRKDRVLRSSNLKRKSRSEPDG</sequence>
<dbReference type="PANTHER" id="PTHR43223">
    <property type="entry name" value="ALKYL/ARYL-SULFATASE"/>
    <property type="match status" value="1"/>
</dbReference>
<organism evidence="2 3">
    <name type="scientific">Enterococcus pseudoavium</name>
    <dbReference type="NCBI Taxonomy" id="44007"/>
    <lineage>
        <taxon>Bacteria</taxon>
        <taxon>Bacillati</taxon>
        <taxon>Bacillota</taxon>
        <taxon>Bacilli</taxon>
        <taxon>Lactobacillales</taxon>
        <taxon>Enterococcaceae</taxon>
        <taxon>Enterococcus</taxon>
    </lineage>
</organism>
<dbReference type="Pfam" id="PF14863">
    <property type="entry name" value="Alkyl_sulf_dimr"/>
    <property type="match status" value="1"/>
</dbReference>